<proteinExistence type="predicted"/>
<dbReference type="InterPro" id="IPR036291">
    <property type="entry name" value="NAD(P)-bd_dom_sf"/>
</dbReference>
<dbReference type="PANTHER" id="PTHR43677">
    <property type="entry name" value="SHORT-CHAIN DEHYDROGENASE/REDUCTASE"/>
    <property type="match status" value="1"/>
</dbReference>
<name>A0A516Q483_9ACTN</name>
<dbReference type="InterPro" id="IPR051397">
    <property type="entry name" value="Zn-ADH-like_protein"/>
</dbReference>
<dbReference type="SUPFAM" id="SSF51735">
    <property type="entry name" value="NAD(P)-binding Rossmann-fold domains"/>
    <property type="match status" value="1"/>
</dbReference>
<dbReference type="RefSeq" id="WP_143987968.1">
    <property type="nucleotide sequence ID" value="NZ_CP041692.1"/>
</dbReference>
<dbReference type="Pfam" id="PF00107">
    <property type="entry name" value="ADH_zinc_N"/>
    <property type="match status" value="1"/>
</dbReference>
<evidence type="ECO:0000313" key="2">
    <source>
        <dbReference type="EMBL" id="QDP98021.1"/>
    </source>
</evidence>
<dbReference type="AlphaFoldDB" id="A0A516Q483"/>
<protein>
    <submittedName>
        <fullName evidence="2">Zinc-binding alcohol dehydrogenase family protein</fullName>
    </submittedName>
</protein>
<organism evidence="2 3">
    <name type="scientific">Microlunatus elymi</name>
    <dbReference type="NCBI Taxonomy" id="2596828"/>
    <lineage>
        <taxon>Bacteria</taxon>
        <taxon>Bacillati</taxon>
        <taxon>Actinomycetota</taxon>
        <taxon>Actinomycetes</taxon>
        <taxon>Propionibacteriales</taxon>
        <taxon>Propionibacteriaceae</taxon>
        <taxon>Microlunatus</taxon>
    </lineage>
</organism>
<dbReference type="Gene3D" id="3.40.50.720">
    <property type="entry name" value="NAD(P)-binding Rossmann-like Domain"/>
    <property type="match status" value="1"/>
</dbReference>
<dbReference type="InterPro" id="IPR013149">
    <property type="entry name" value="ADH-like_C"/>
</dbReference>
<feature type="domain" description="Alcohol dehydrogenase-like C-terminal" evidence="1">
    <location>
        <begin position="143"/>
        <end position="205"/>
    </location>
</feature>
<evidence type="ECO:0000259" key="1">
    <source>
        <dbReference type="Pfam" id="PF00107"/>
    </source>
</evidence>
<dbReference type="KEGG" id="mik:FOE78_20855"/>
<dbReference type="Gene3D" id="3.90.180.10">
    <property type="entry name" value="Medium-chain alcohol dehydrogenases, catalytic domain"/>
    <property type="match status" value="2"/>
</dbReference>
<sequence length="314" mass="32524">MKAAVIDNFDQPPAYRDFADPVPNGPEELVEVVAAGVHQIVRGQASGRHYSSHRQLPMIPGVDGVCRRSDGSLAYFGGLRAPYGTFAERAAAPMLMPLPDGLDPAVVAASMNPGMSGWNALAVRAALQPGQSVVVLGATGASGQTAIQAAKLLGASEVIAVGRSAAGLRAVSEHADHTVRIDSGTDWPAQVAALADHVDVVVDYLWGEPAAGLLGALVAGRADSTRQLTWAQVGSMAGSPLALDSELLRSSNLHLIGSGLGSVPMEQIGTQLPAFLGHLAAGHLHVTPVRRRLADVTEAWSEPIPPGQRLVIVP</sequence>
<dbReference type="Proteomes" id="UP000319263">
    <property type="component" value="Chromosome"/>
</dbReference>
<dbReference type="GO" id="GO:0016491">
    <property type="term" value="F:oxidoreductase activity"/>
    <property type="evidence" value="ECO:0007669"/>
    <property type="project" value="TreeGrafter"/>
</dbReference>
<dbReference type="EMBL" id="CP041692">
    <property type="protein sequence ID" value="QDP98021.1"/>
    <property type="molecule type" value="Genomic_DNA"/>
</dbReference>
<reference evidence="2 3" key="1">
    <citation type="submission" date="2019-07" db="EMBL/GenBank/DDBJ databases">
        <title>Microlunatus dokdonensis sp. nov. isolated from the rhizospheric soil of the wild plant Elymus tsukushiensis.</title>
        <authorList>
            <person name="Ghim S.-Y."/>
            <person name="Hwang Y.-J."/>
            <person name="Son J.-S."/>
            <person name="Shin J.-H."/>
        </authorList>
    </citation>
    <scope>NUCLEOTIDE SEQUENCE [LARGE SCALE GENOMIC DNA]</scope>
    <source>
        <strain evidence="2 3">KUDC0627</strain>
    </source>
</reference>
<accession>A0A516Q483</accession>
<keyword evidence="3" id="KW-1185">Reference proteome</keyword>
<dbReference type="PANTHER" id="PTHR43677:SF11">
    <property type="entry name" value="ZINC-CONTAINING ALCOHOL DEHYDROGENASE"/>
    <property type="match status" value="1"/>
</dbReference>
<dbReference type="InterPro" id="IPR011032">
    <property type="entry name" value="GroES-like_sf"/>
</dbReference>
<gene>
    <name evidence="2" type="ORF">FOE78_20855</name>
</gene>
<dbReference type="SUPFAM" id="SSF50129">
    <property type="entry name" value="GroES-like"/>
    <property type="match status" value="1"/>
</dbReference>
<dbReference type="OrthoDB" id="9787435at2"/>
<evidence type="ECO:0000313" key="3">
    <source>
        <dbReference type="Proteomes" id="UP000319263"/>
    </source>
</evidence>